<name>A0A8R1EKW4_CAEJA</name>
<dbReference type="AlphaFoldDB" id="A0A8R1EKW4"/>
<organism evidence="1 2">
    <name type="scientific">Caenorhabditis japonica</name>
    <dbReference type="NCBI Taxonomy" id="281687"/>
    <lineage>
        <taxon>Eukaryota</taxon>
        <taxon>Metazoa</taxon>
        <taxon>Ecdysozoa</taxon>
        <taxon>Nematoda</taxon>
        <taxon>Chromadorea</taxon>
        <taxon>Rhabditida</taxon>
        <taxon>Rhabditina</taxon>
        <taxon>Rhabditomorpha</taxon>
        <taxon>Rhabditoidea</taxon>
        <taxon>Rhabditidae</taxon>
        <taxon>Peloderinae</taxon>
        <taxon>Caenorhabditis</taxon>
    </lineage>
</organism>
<protein>
    <submittedName>
        <fullName evidence="1">Uncharacterized protein</fullName>
    </submittedName>
</protein>
<dbReference type="Proteomes" id="UP000005237">
    <property type="component" value="Unassembled WGS sequence"/>
</dbReference>
<reference evidence="1" key="2">
    <citation type="submission" date="2022-06" db="UniProtKB">
        <authorList>
            <consortium name="EnsemblMetazoa"/>
        </authorList>
    </citation>
    <scope>IDENTIFICATION</scope>
    <source>
        <strain evidence="1">DF5081</strain>
    </source>
</reference>
<dbReference type="EnsemblMetazoa" id="CJA37003.1">
    <property type="protein sequence ID" value="CJA37003.1"/>
    <property type="gene ID" value="WBGene00212850"/>
</dbReference>
<proteinExistence type="predicted"/>
<keyword evidence="2" id="KW-1185">Reference proteome</keyword>
<reference evidence="2" key="1">
    <citation type="submission" date="2010-08" db="EMBL/GenBank/DDBJ databases">
        <authorList>
            <consortium name="Caenorhabditis japonica Sequencing Consortium"/>
            <person name="Wilson R.K."/>
        </authorList>
    </citation>
    <scope>NUCLEOTIDE SEQUENCE [LARGE SCALE GENOMIC DNA]</scope>
    <source>
        <strain evidence="2">DF5081</strain>
    </source>
</reference>
<evidence type="ECO:0000313" key="2">
    <source>
        <dbReference type="Proteomes" id="UP000005237"/>
    </source>
</evidence>
<sequence length="99" mass="10616">MVSSHMSSPRIPHIIHCHSCTASCWSLASPSSIQNGNAATKSVDSLKINHFSLHRCPLFLPTFGFSRIPSFSFSGAPLSSRRFGTFLVGGAQGRAPSQI</sequence>
<evidence type="ECO:0000313" key="1">
    <source>
        <dbReference type="EnsemblMetazoa" id="CJA37003.1"/>
    </source>
</evidence>
<accession>A0A8R1EKW4</accession>